<dbReference type="Gene3D" id="1.10.4100.10">
    <property type="entry name" value="2-methylcitrate dehydratase PrpD"/>
    <property type="match status" value="1"/>
</dbReference>
<dbReference type="InterPro" id="IPR045337">
    <property type="entry name" value="MmgE_PrpD_C"/>
</dbReference>
<dbReference type="Proteomes" id="UP001595999">
    <property type="component" value="Unassembled WGS sequence"/>
</dbReference>
<dbReference type="Gene3D" id="3.30.1330.120">
    <property type="entry name" value="2-methylcitrate dehydratase PrpD"/>
    <property type="match status" value="1"/>
</dbReference>
<sequence>MSAIHESGSAGLAAFAAELRPEQVPEPVWRRAEELLLDWFGSALAGKGARPVASVADFAAAMGPADGAAELLISRRRSSPLFAAMINAAASHVAEQDDVHNGAVFHPGAVVFPAALAAAQALRRSGAELLLAAIAGYEAGIRAGECLGRSHYRVFHTTGTVGGIAAAVATGRLLRLDARQMNHAIGTAGTQAAGLWEFLRTAADSKPLHAAHASASGLAAAYLARDGFRGAERILEGTQGMAAGMSRDADLSRLTDQLGQRWALLETSFKYHASCRHTHPAADALLQLMGQHGLSAREIVRVNAKVHVAALEVLGAVARPTTVHQAKFSMGTVLGLIACHGAAGIAEFERALDDTAVADFAARVAMEADAEVEAAYPRRWIGKVEVLTRDGRRLESRVEQPKGDPGNTLSRAELEAKAMRLAAFGGAAGPEEMRLALARLWDMRGAAVVGRLLPGERE</sequence>
<feature type="domain" description="MmgE/PrpD N-terminal" evidence="2">
    <location>
        <begin position="12"/>
        <end position="252"/>
    </location>
</feature>
<dbReference type="RefSeq" id="WP_231465580.1">
    <property type="nucleotide sequence ID" value="NZ_JAJOHW010000235.1"/>
</dbReference>
<feature type="domain" description="MmgE/PrpD C-terminal" evidence="3">
    <location>
        <begin position="272"/>
        <end position="442"/>
    </location>
</feature>
<name>A0ABV8ZV55_9NEIS</name>
<dbReference type="InterPro" id="IPR042188">
    <property type="entry name" value="MmgE/PrpD_sf_2"/>
</dbReference>
<accession>A0ABV8ZV55</accession>
<dbReference type="EMBL" id="JBHSEK010000006">
    <property type="protein sequence ID" value="MFC4490333.1"/>
    <property type="molecule type" value="Genomic_DNA"/>
</dbReference>
<evidence type="ECO:0000313" key="4">
    <source>
        <dbReference type="EMBL" id="MFC4490333.1"/>
    </source>
</evidence>
<reference evidence="5" key="1">
    <citation type="journal article" date="2019" name="Int. J. Syst. Evol. Microbiol.">
        <title>The Global Catalogue of Microorganisms (GCM) 10K type strain sequencing project: providing services to taxonomists for standard genome sequencing and annotation.</title>
        <authorList>
            <consortium name="The Broad Institute Genomics Platform"/>
            <consortium name="The Broad Institute Genome Sequencing Center for Infectious Disease"/>
            <person name="Wu L."/>
            <person name="Ma J."/>
        </authorList>
    </citation>
    <scope>NUCLEOTIDE SEQUENCE [LARGE SCALE GENOMIC DNA]</scope>
    <source>
        <strain evidence="5">CGMCC 4.7608</strain>
    </source>
</reference>
<dbReference type="InterPro" id="IPR045336">
    <property type="entry name" value="MmgE_PrpD_N"/>
</dbReference>
<evidence type="ECO:0000256" key="1">
    <source>
        <dbReference type="ARBA" id="ARBA00006174"/>
    </source>
</evidence>
<dbReference type="PANTHER" id="PTHR16943">
    <property type="entry name" value="2-METHYLCITRATE DEHYDRATASE-RELATED"/>
    <property type="match status" value="1"/>
</dbReference>
<dbReference type="Pfam" id="PF03972">
    <property type="entry name" value="MmgE_PrpD_N"/>
    <property type="match status" value="1"/>
</dbReference>
<dbReference type="InterPro" id="IPR036148">
    <property type="entry name" value="MmgE/PrpD_sf"/>
</dbReference>
<evidence type="ECO:0000259" key="3">
    <source>
        <dbReference type="Pfam" id="PF19305"/>
    </source>
</evidence>
<comment type="similarity">
    <text evidence="1">Belongs to the PrpD family.</text>
</comment>
<evidence type="ECO:0000313" key="5">
    <source>
        <dbReference type="Proteomes" id="UP001595999"/>
    </source>
</evidence>
<organism evidence="4 5">
    <name type="scientific">Chromobacterium aquaticum</name>
    <dbReference type="NCBI Taxonomy" id="467180"/>
    <lineage>
        <taxon>Bacteria</taxon>
        <taxon>Pseudomonadati</taxon>
        <taxon>Pseudomonadota</taxon>
        <taxon>Betaproteobacteria</taxon>
        <taxon>Neisseriales</taxon>
        <taxon>Chromobacteriaceae</taxon>
        <taxon>Chromobacterium</taxon>
    </lineage>
</organism>
<gene>
    <name evidence="4" type="ORF">ACFO0R_11930</name>
</gene>
<comment type="caution">
    <text evidence="4">The sequence shown here is derived from an EMBL/GenBank/DDBJ whole genome shotgun (WGS) entry which is preliminary data.</text>
</comment>
<dbReference type="PANTHER" id="PTHR16943:SF8">
    <property type="entry name" value="2-METHYLCITRATE DEHYDRATASE"/>
    <property type="match status" value="1"/>
</dbReference>
<dbReference type="SUPFAM" id="SSF103378">
    <property type="entry name" value="2-methylcitrate dehydratase PrpD"/>
    <property type="match status" value="1"/>
</dbReference>
<dbReference type="InterPro" id="IPR042183">
    <property type="entry name" value="MmgE/PrpD_sf_1"/>
</dbReference>
<keyword evidence="5" id="KW-1185">Reference proteome</keyword>
<proteinExistence type="inferred from homology"/>
<dbReference type="InterPro" id="IPR005656">
    <property type="entry name" value="MmgE_PrpD"/>
</dbReference>
<dbReference type="Pfam" id="PF19305">
    <property type="entry name" value="MmgE_PrpD_C"/>
    <property type="match status" value="1"/>
</dbReference>
<evidence type="ECO:0000259" key="2">
    <source>
        <dbReference type="Pfam" id="PF03972"/>
    </source>
</evidence>
<protein>
    <submittedName>
        <fullName evidence="4">MmgE/PrpD family protein</fullName>
    </submittedName>
</protein>